<dbReference type="InterPro" id="IPR014284">
    <property type="entry name" value="RNA_pol_sigma-70_dom"/>
</dbReference>
<accession>A0ABV1E262</accession>
<organism evidence="10 11">
    <name type="scientific">Solibaculum intestinale</name>
    <dbReference type="NCBI Taxonomy" id="3133165"/>
    <lineage>
        <taxon>Bacteria</taxon>
        <taxon>Bacillati</taxon>
        <taxon>Bacillota</taxon>
        <taxon>Clostridia</taxon>
        <taxon>Eubacteriales</taxon>
        <taxon>Oscillospiraceae</taxon>
        <taxon>Solibaculum</taxon>
    </lineage>
</organism>
<protein>
    <recommendedName>
        <fullName evidence="2">RNA polymerase sigma factor SigS</fullName>
    </recommendedName>
</protein>
<evidence type="ECO:0000256" key="1">
    <source>
        <dbReference type="ARBA" id="ARBA00007788"/>
    </source>
</evidence>
<dbReference type="InterPro" id="IPR036388">
    <property type="entry name" value="WH-like_DNA-bd_sf"/>
</dbReference>
<dbReference type="PROSITE" id="PS00622">
    <property type="entry name" value="HTH_LUXR_1"/>
    <property type="match status" value="1"/>
</dbReference>
<dbReference type="Gene3D" id="1.10.10.10">
    <property type="entry name" value="Winged helix-like DNA-binding domain superfamily/Winged helix DNA-binding domain"/>
    <property type="match status" value="1"/>
</dbReference>
<dbReference type="EMBL" id="JBBMFD010000024">
    <property type="protein sequence ID" value="MEQ2441399.1"/>
    <property type="molecule type" value="Genomic_DNA"/>
</dbReference>
<dbReference type="SUPFAM" id="SSF46894">
    <property type="entry name" value="C-terminal effector domain of the bipartite response regulators"/>
    <property type="match status" value="1"/>
</dbReference>
<dbReference type="Gene3D" id="1.10.1740.10">
    <property type="match status" value="1"/>
</dbReference>
<dbReference type="PIRSF" id="PIRSF002939">
    <property type="entry name" value="RNA_polymerase_sigma-H_factor"/>
    <property type="match status" value="1"/>
</dbReference>
<dbReference type="Pfam" id="PF08281">
    <property type="entry name" value="Sigma70_r4_2"/>
    <property type="match status" value="1"/>
</dbReference>
<dbReference type="Pfam" id="PF04542">
    <property type="entry name" value="Sigma70_r2"/>
    <property type="match status" value="1"/>
</dbReference>
<comment type="similarity">
    <text evidence="1">Belongs to the sigma-70 factor family.</text>
</comment>
<evidence type="ECO:0000256" key="4">
    <source>
        <dbReference type="ARBA" id="ARBA00023082"/>
    </source>
</evidence>
<sequence length="199" mass="22464">MAEELRLEEYAAFEDAKLVKLVCDGDETALSVLFDRYTPTVRMFSRTNGVAGIEPEDLMQEGMLGLFSAILTFDPQQAASFETYANVCIRRRISSARRLASGKKHLPLSGYLSLSGDSPACTLVNDQDNPEEQTISSEDISRVQKLIEEKLSDLERRVLERYLNGETYEAIAWKLGITPKTVDNALQRIRRKLQTVHFT</sequence>
<evidence type="ECO:0000256" key="2">
    <source>
        <dbReference type="ARBA" id="ARBA00021245"/>
    </source>
</evidence>
<dbReference type="NCBIfam" id="TIGR02937">
    <property type="entry name" value="sigma70-ECF"/>
    <property type="match status" value="1"/>
</dbReference>
<dbReference type="PROSITE" id="PS00715">
    <property type="entry name" value="SIGMA70_1"/>
    <property type="match status" value="1"/>
</dbReference>
<comment type="caution">
    <text evidence="10">The sequence shown here is derived from an EMBL/GenBank/DDBJ whole genome shotgun (WGS) entry which is preliminary data.</text>
</comment>
<comment type="function">
    <text evidence="7">Sigma factors are initiation factors that promote the attachment of RNA polymerase to specific initiation sites and are then released. Sigma-S contributes to the protection against external stress, thus playing a role in cellular fitness and survival.</text>
</comment>
<dbReference type="PRINTS" id="PR00038">
    <property type="entry name" value="HTHLUXR"/>
</dbReference>
<dbReference type="Proteomes" id="UP001489509">
    <property type="component" value="Unassembled WGS sequence"/>
</dbReference>
<evidence type="ECO:0000256" key="7">
    <source>
        <dbReference type="ARBA" id="ARBA00024701"/>
    </source>
</evidence>
<keyword evidence="3" id="KW-0805">Transcription regulation</keyword>
<keyword evidence="4" id="KW-0731">Sigma factor</keyword>
<evidence type="ECO:0000256" key="5">
    <source>
        <dbReference type="ARBA" id="ARBA00023125"/>
    </source>
</evidence>
<dbReference type="PANTHER" id="PTHR30385">
    <property type="entry name" value="SIGMA FACTOR F FLAGELLAR"/>
    <property type="match status" value="1"/>
</dbReference>
<keyword evidence="11" id="KW-1185">Reference proteome</keyword>
<dbReference type="InterPro" id="IPR016032">
    <property type="entry name" value="Sig_transdc_resp-reg_C-effctor"/>
</dbReference>
<dbReference type="InterPro" id="IPR013325">
    <property type="entry name" value="RNA_pol_sigma_r2"/>
</dbReference>
<evidence type="ECO:0000259" key="8">
    <source>
        <dbReference type="PROSITE" id="PS00622"/>
    </source>
</evidence>
<dbReference type="InterPro" id="IPR000792">
    <property type="entry name" value="Tscrpt_reg_LuxR_C"/>
</dbReference>
<dbReference type="SMART" id="SM00421">
    <property type="entry name" value="HTH_LUXR"/>
    <property type="match status" value="1"/>
</dbReference>
<feature type="domain" description="HTH luxR-type" evidence="8">
    <location>
        <begin position="165"/>
        <end position="192"/>
    </location>
</feature>
<evidence type="ECO:0000313" key="10">
    <source>
        <dbReference type="EMBL" id="MEQ2441399.1"/>
    </source>
</evidence>
<keyword evidence="5" id="KW-0238">DNA-binding</keyword>
<evidence type="ECO:0000256" key="3">
    <source>
        <dbReference type="ARBA" id="ARBA00023015"/>
    </source>
</evidence>
<evidence type="ECO:0000259" key="9">
    <source>
        <dbReference type="PROSITE" id="PS00715"/>
    </source>
</evidence>
<evidence type="ECO:0000313" key="11">
    <source>
        <dbReference type="Proteomes" id="UP001489509"/>
    </source>
</evidence>
<dbReference type="PANTHER" id="PTHR30385:SF1">
    <property type="entry name" value="RNA POLYMERASE SIGMA-H FACTOR"/>
    <property type="match status" value="1"/>
</dbReference>
<dbReference type="RefSeq" id="WP_349220462.1">
    <property type="nucleotide sequence ID" value="NZ_JBBMFD010000024.1"/>
</dbReference>
<dbReference type="InterPro" id="IPR007627">
    <property type="entry name" value="RNA_pol_sigma70_r2"/>
</dbReference>
<reference evidence="10 11" key="1">
    <citation type="submission" date="2024-03" db="EMBL/GenBank/DDBJ databases">
        <title>Human intestinal bacterial collection.</title>
        <authorList>
            <person name="Pauvert C."/>
            <person name="Hitch T.C.A."/>
            <person name="Clavel T."/>
        </authorList>
    </citation>
    <scope>NUCLEOTIDE SEQUENCE [LARGE SCALE GENOMIC DNA]</scope>
    <source>
        <strain evidence="10 11">CLA-JM-H44</strain>
    </source>
</reference>
<dbReference type="InterPro" id="IPR016371">
    <property type="entry name" value="RNA_pol_sigma-H_factor"/>
</dbReference>
<dbReference type="InterPro" id="IPR000943">
    <property type="entry name" value="RNA_pol_sigma70"/>
</dbReference>
<dbReference type="InterPro" id="IPR013249">
    <property type="entry name" value="RNA_pol_sigma70_r4_t2"/>
</dbReference>
<name>A0ABV1E262_9FIRM</name>
<evidence type="ECO:0000256" key="6">
    <source>
        <dbReference type="ARBA" id="ARBA00023163"/>
    </source>
</evidence>
<feature type="domain" description="RNA polymerase sigma-70" evidence="9">
    <location>
        <begin position="57"/>
        <end position="70"/>
    </location>
</feature>
<keyword evidence="6" id="KW-0804">Transcription</keyword>
<gene>
    <name evidence="10" type="ORF">WMO26_11230</name>
</gene>
<dbReference type="SUPFAM" id="SSF88946">
    <property type="entry name" value="Sigma2 domain of RNA polymerase sigma factors"/>
    <property type="match status" value="1"/>
</dbReference>
<proteinExistence type="inferred from homology"/>